<feature type="region of interest" description="Disordered" evidence="1">
    <location>
        <begin position="16"/>
        <end position="39"/>
    </location>
</feature>
<comment type="caution">
    <text evidence="2">The sequence shown here is derived from an EMBL/GenBank/DDBJ whole genome shotgun (WGS) entry which is preliminary data.</text>
</comment>
<evidence type="ECO:0000313" key="3">
    <source>
        <dbReference type="Proteomes" id="UP000770661"/>
    </source>
</evidence>
<accession>A0A8J4XLY6</accession>
<dbReference type="AlphaFoldDB" id="A0A8J4XLY6"/>
<dbReference type="Proteomes" id="UP000770661">
    <property type="component" value="Unassembled WGS sequence"/>
</dbReference>
<sequence>MAGLDKKLKESVCRRESSLSCSRQQMPKRKEMGESWSRHRRVIKSSQRCQHIDFFFRPRGRFSTKAIEDTGHEVRPTP</sequence>
<feature type="compositionally biased region" description="Basic and acidic residues" evidence="1">
    <location>
        <begin position="28"/>
        <end position="37"/>
    </location>
</feature>
<protein>
    <submittedName>
        <fullName evidence="2">Uncharacterized protein</fullName>
    </submittedName>
</protein>
<gene>
    <name evidence="2" type="ORF">GWK47_023706</name>
</gene>
<evidence type="ECO:0000313" key="2">
    <source>
        <dbReference type="EMBL" id="KAG0710001.1"/>
    </source>
</evidence>
<name>A0A8J4XLY6_CHIOP</name>
<organism evidence="2 3">
    <name type="scientific">Chionoecetes opilio</name>
    <name type="common">Atlantic snow crab</name>
    <name type="synonym">Cancer opilio</name>
    <dbReference type="NCBI Taxonomy" id="41210"/>
    <lineage>
        <taxon>Eukaryota</taxon>
        <taxon>Metazoa</taxon>
        <taxon>Ecdysozoa</taxon>
        <taxon>Arthropoda</taxon>
        <taxon>Crustacea</taxon>
        <taxon>Multicrustacea</taxon>
        <taxon>Malacostraca</taxon>
        <taxon>Eumalacostraca</taxon>
        <taxon>Eucarida</taxon>
        <taxon>Decapoda</taxon>
        <taxon>Pleocyemata</taxon>
        <taxon>Brachyura</taxon>
        <taxon>Eubrachyura</taxon>
        <taxon>Majoidea</taxon>
        <taxon>Majidae</taxon>
        <taxon>Chionoecetes</taxon>
    </lineage>
</organism>
<reference evidence="2" key="1">
    <citation type="submission" date="2020-07" db="EMBL/GenBank/DDBJ databases">
        <title>The High-quality genome of the commercially important snow crab, Chionoecetes opilio.</title>
        <authorList>
            <person name="Jeong J.-H."/>
            <person name="Ryu S."/>
        </authorList>
    </citation>
    <scope>NUCLEOTIDE SEQUENCE</scope>
    <source>
        <strain evidence="2">MADBK_172401_WGS</strain>
        <tissue evidence="2">Digestive gland</tissue>
    </source>
</reference>
<proteinExistence type="predicted"/>
<keyword evidence="3" id="KW-1185">Reference proteome</keyword>
<evidence type="ECO:0000256" key="1">
    <source>
        <dbReference type="SAM" id="MobiDB-lite"/>
    </source>
</evidence>
<dbReference type="EMBL" id="JACEEZ010024600">
    <property type="protein sequence ID" value="KAG0710001.1"/>
    <property type="molecule type" value="Genomic_DNA"/>
</dbReference>